<protein>
    <recommendedName>
        <fullName evidence="4">LppA-like lipoprotein</fullName>
    </recommendedName>
</protein>
<keyword evidence="3" id="KW-1185">Reference proteome</keyword>
<dbReference type="EMBL" id="SGWW01000001">
    <property type="protein sequence ID" value="RZS59306.1"/>
    <property type="molecule type" value="Genomic_DNA"/>
</dbReference>
<reference evidence="2 3" key="1">
    <citation type="journal article" date="2015" name="Stand. Genomic Sci.">
        <title>Genomic Encyclopedia of Bacterial and Archaeal Type Strains, Phase III: the genomes of soil and plant-associated and newly described type strains.</title>
        <authorList>
            <person name="Whitman W.B."/>
            <person name="Woyke T."/>
            <person name="Klenk H.P."/>
            <person name="Zhou Y."/>
            <person name="Lilburn T.G."/>
            <person name="Beck B.J."/>
            <person name="De Vos P."/>
            <person name="Vandamme P."/>
            <person name="Eisen J.A."/>
            <person name="Garrity G."/>
            <person name="Hugenholtz P."/>
            <person name="Kyrpides N.C."/>
        </authorList>
    </citation>
    <scope>NUCLEOTIDE SEQUENCE [LARGE SCALE GENOMIC DNA]</scope>
    <source>
        <strain evidence="2 3">CV2</strain>
    </source>
</reference>
<dbReference type="AlphaFoldDB" id="A0A4Q7LWE6"/>
<gene>
    <name evidence="2" type="ORF">EV141_0526</name>
</gene>
<feature type="signal peptide" evidence="1">
    <location>
        <begin position="1"/>
        <end position="21"/>
    </location>
</feature>
<proteinExistence type="predicted"/>
<evidence type="ECO:0000313" key="2">
    <source>
        <dbReference type="EMBL" id="RZS59306.1"/>
    </source>
</evidence>
<dbReference type="OrthoDB" id="5120242at2"/>
<keyword evidence="1" id="KW-0732">Signal</keyword>
<accession>A0A4Q7LWE6</accession>
<sequence>MTALRARSSLLAVVATTALLASGCSITPVTDVTDQEARDRFIALVDAAEDAAGGTWEVQDDPSPRECTIPLWVAGTRIPALRTGPAPHGDVADVTARMEAHFEESGLTVTVSDVGDVVEVRGESRAGELLLFRVSETAMTLSGESECRPA</sequence>
<evidence type="ECO:0000313" key="3">
    <source>
        <dbReference type="Proteomes" id="UP000293519"/>
    </source>
</evidence>
<feature type="chain" id="PRO_5039392239" description="LppA-like lipoprotein" evidence="1">
    <location>
        <begin position="22"/>
        <end position="150"/>
    </location>
</feature>
<name>A0A4Q7LWE6_9MICO</name>
<dbReference type="RefSeq" id="WP_130484404.1">
    <property type="nucleotide sequence ID" value="NZ_SGWW01000001.1"/>
</dbReference>
<dbReference type="Proteomes" id="UP000293519">
    <property type="component" value="Unassembled WGS sequence"/>
</dbReference>
<evidence type="ECO:0000256" key="1">
    <source>
        <dbReference type="SAM" id="SignalP"/>
    </source>
</evidence>
<evidence type="ECO:0008006" key="4">
    <source>
        <dbReference type="Google" id="ProtNLM"/>
    </source>
</evidence>
<comment type="caution">
    <text evidence="2">The sequence shown here is derived from an EMBL/GenBank/DDBJ whole genome shotgun (WGS) entry which is preliminary data.</text>
</comment>
<dbReference type="PROSITE" id="PS51257">
    <property type="entry name" value="PROKAR_LIPOPROTEIN"/>
    <property type="match status" value="1"/>
</dbReference>
<organism evidence="2 3">
    <name type="scientific">Microcella putealis</name>
    <dbReference type="NCBI Taxonomy" id="337005"/>
    <lineage>
        <taxon>Bacteria</taxon>
        <taxon>Bacillati</taxon>
        <taxon>Actinomycetota</taxon>
        <taxon>Actinomycetes</taxon>
        <taxon>Micrococcales</taxon>
        <taxon>Microbacteriaceae</taxon>
        <taxon>Microcella</taxon>
    </lineage>
</organism>